<keyword evidence="2" id="KW-0472">Membrane</keyword>
<comment type="subcellular location">
    <subcellularLocation>
        <location evidence="2">Cell membrane</location>
        <topology evidence="2">Lipid-anchor</topology>
    </subcellularLocation>
</comment>
<dbReference type="GO" id="GO:0015562">
    <property type="term" value="F:efflux transmembrane transporter activity"/>
    <property type="evidence" value="ECO:0007669"/>
    <property type="project" value="InterPro"/>
</dbReference>
<dbReference type="NCBIfam" id="TIGR01845">
    <property type="entry name" value="outer_NodT"/>
    <property type="match status" value="1"/>
</dbReference>
<protein>
    <submittedName>
        <fullName evidence="3">Efflux transporter outer membrane subunit</fullName>
    </submittedName>
</protein>
<evidence type="ECO:0000313" key="3">
    <source>
        <dbReference type="EMBL" id="RKP54859.1"/>
    </source>
</evidence>
<keyword evidence="2" id="KW-0732">Signal</keyword>
<dbReference type="OrthoDB" id="9770517at2"/>
<dbReference type="GO" id="GO:0005886">
    <property type="term" value="C:plasma membrane"/>
    <property type="evidence" value="ECO:0007669"/>
    <property type="project" value="UniProtKB-SubCell"/>
</dbReference>
<dbReference type="InterPro" id="IPR010131">
    <property type="entry name" value="MdtP/NodT-like"/>
</dbReference>
<keyword evidence="2" id="KW-0812">Transmembrane</keyword>
<dbReference type="EMBL" id="RBZU01000005">
    <property type="protein sequence ID" value="RKP54859.1"/>
    <property type="molecule type" value="Genomic_DNA"/>
</dbReference>
<reference evidence="3 4" key="1">
    <citation type="submission" date="2018-10" db="EMBL/GenBank/DDBJ databases">
        <title>Robbsia sp. DHC34, isolated from soil.</title>
        <authorList>
            <person name="Gao Z.-H."/>
            <person name="Qiu L.-H."/>
        </authorList>
    </citation>
    <scope>NUCLEOTIDE SEQUENCE [LARGE SCALE GENOMIC DNA]</scope>
    <source>
        <strain evidence="3 4">DHC34</strain>
    </source>
</reference>
<comment type="similarity">
    <text evidence="1 2">Belongs to the outer membrane factor (OMF) (TC 1.B.17) family.</text>
</comment>
<feature type="signal peptide" evidence="2">
    <location>
        <begin position="1"/>
        <end position="17"/>
    </location>
</feature>
<keyword evidence="2" id="KW-0449">Lipoprotein</keyword>
<dbReference type="AlphaFoldDB" id="A0A494Y0L4"/>
<evidence type="ECO:0000256" key="2">
    <source>
        <dbReference type="RuleBase" id="RU362097"/>
    </source>
</evidence>
<accession>A0A494Y0L4</accession>
<dbReference type="Gene3D" id="1.20.1600.10">
    <property type="entry name" value="Outer membrane efflux proteins (OEP)"/>
    <property type="match status" value="1"/>
</dbReference>
<dbReference type="Pfam" id="PF02321">
    <property type="entry name" value="OEP"/>
    <property type="match status" value="2"/>
</dbReference>
<evidence type="ECO:0000313" key="4">
    <source>
        <dbReference type="Proteomes" id="UP000270342"/>
    </source>
</evidence>
<dbReference type="PROSITE" id="PS51257">
    <property type="entry name" value="PROKAR_LIPOPROTEIN"/>
    <property type="match status" value="1"/>
</dbReference>
<comment type="caution">
    <text evidence="3">The sequence shown here is derived from an EMBL/GenBank/DDBJ whole genome shotgun (WGS) entry which is preliminary data.</text>
</comment>
<dbReference type="Gene3D" id="2.20.200.10">
    <property type="entry name" value="Outer membrane efflux proteins (OEP)"/>
    <property type="match status" value="1"/>
</dbReference>
<dbReference type="InterPro" id="IPR003423">
    <property type="entry name" value="OMP_efflux"/>
</dbReference>
<keyword evidence="4" id="KW-1185">Reference proteome</keyword>
<sequence length="480" mass="51639">MTRSIAALALGAAGCLAACVSFTPPYEAPPLPVAPQYPPGTATGETEAPRAAELDWRHYFADPELQRLIDTALDNNRDLRIAIARVEEARATYGIRRADAFPTIGVQADLSRARVPADLSGIGVPVTATQYQAGIGLSTWELDFWGRVASLNDAALQTYLATDAARRATELTIVAQVAENYLNLCELDERLALTQATIDSRAHSYRLYRHRYEVGATSRLDLTQVETLLHQAQTLGAQLKQARATQAHALALVVGAPVELPDSGLRLDDGVMPQEVFAGLPSDLLIDRPDIVSAEFELRAANANIGAARADFFPRITLTGQLGTASASLDSLFTGPSRAWSFGPSVSLPIFDMGRRQAQLEVTQARQEQAVASYEKAVQSAFRDVADAITARTWLAEQLDVLRASVATQAERSALAQQRYDHGAAPFLEVLDAQRDQLSAQQQLVQTHRALLSSRVTLFTALGGGSRAAAASSASEPVAR</sequence>
<dbReference type="SUPFAM" id="SSF56954">
    <property type="entry name" value="Outer membrane efflux proteins (OEP)"/>
    <property type="match status" value="1"/>
</dbReference>
<evidence type="ECO:0000256" key="1">
    <source>
        <dbReference type="ARBA" id="ARBA00007613"/>
    </source>
</evidence>
<feature type="chain" id="PRO_5019610227" evidence="2">
    <location>
        <begin position="18"/>
        <end position="480"/>
    </location>
</feature>
<proteinExistence type="inferred from homology"/>
<name>A0A494Y0L4_9BURK</name>
<dbReference type="PANTHER" id="PTHR30203:SF32">
    <property type="entry name" value="CATION EFFLUX SYSTEM PROTEIN CUSC"/>
    <property type="match status" value="1"/>
</dbReference>
<keyword evidence="2" id="KW-1134">Transmembrane beta strand</keyword>
<keyword evidence="2" id="KW-0564">Palmitate</keyword>
<organism evidence="3 4">
    <name type="scientific">Pararobbsia silviterrae</name>
    <dbReference type="NCBI Taxonomy" id="1792498"/>
    <lineage>
        <taxon>Bacteria</taxon>
        <taxon>Pseudomonadati</taxon>
        <taxon>Pseudomonadota</taxon>
        <taxon>Betaproteobacteria</taxon>
        <taxon>Burkholderiales</taxon>
        <taxon>Burkholderiaceae</taxon>
        <taxon>Pararobbsia</taxon>
    </lineage>
</organism>
<dbReference type="PANTHER" id="PTHR30203">
    <property type="entry name" value="OUTER MEMBRANE CATION EFFLUX PROTEIN"/>
    <property type="match status" value="1"/>
</dbReference>
<gene>
    <name evidence="3" type="ORF">D7S86_12755</name>
</gene>
<dbReference type="Proteomes" id="UP000270342">
    <property type="component" value="Unassembled WGS sequence"/>
</dbReference>